<evidence type="ECO:0000313" key="2">
    <source>
        <dbReference type="EMBL" id="KAJ7627327.1"/>
    </source>
</evidence>
<dbReference type="EMBL" id="JARKIF010000011">
    <property type="protein sequence ID" value="KAJ7627327.1"/>
    <property type="molecule type" value="Genomic_DNA"/>
</dbReference>
<proteinExistence type="predicted"/>
<sequence length="379" mass="42158">MYDAGDDHEPEGSRGGSISKRAGKMRSFRNGAGSSTHTRESKTRLTPTEKERVSAIERYEGGSRAPCVPDEHYRLGIPTPGVQDDSESRSVDHSGVRRAAFTLQSKMCGWKAREKRSVGPGHRHYAHLSRFIAVDVHRRSRNFTLDDRSNSRPSLVAEYLEDLVSIHRCPSGKQQSNDFWHSDVIVDSNIGFNEPRALPSLVNTARTDGSGKHQFQSKRRLAEAGICVARQTLTGVCQGNNSTATLGNNGRPEYKYLVLHTFSSCNSALLLASPVHARRESRSHPSAHLNGLNLKILKDLAHFGCKIWLLIRWQPNRQETDRSHFGALQHKMIDHSSGLNSATTAPPTLWPQNESVELAQTFKILGGGKFTRSCKMMVK</sequence>
<dbReference type="Proteomes" id="UP001221142">
    <property type="component" value="Unassembled WGS sequence"/>
</dbReference>
<accession>A0AAD7BQI9</accession>
<organism evidence="2 3">
    <name type="scientific">Roridomyces roridus</name>
    <dbReference type="NCBI Taxonomy" id="1738132"/>
    <lineage>
        <taxon>Eukaryota</taxon>
        <taxon>Fungi</taxon>
        <taxon>Dikarya</taxon>
        <taxon>Basidiomycota</taxon>
        <taxon>Agaricomycotina</taxon>
        <taxon>Agaricomycetes</taxon>
        <taxon>Agaricomycetidae</taxon>
        <taxon>Agaricales</taxon>
        <taxon>Marasmiineae</taxon>
        <taxon>Mycenaceae</taxon>
        <taxon>Roridomyces</taxon>
    </lineage>
</organism>
<feature type="region of interest" description="Disordered" evidence="1">
    <location>
        <begin position="1"/>
        <end position="54"/>
    </location>
</feature>
<dbReference type="AlphaFoldDB" id="A0AAD7BQI9"/>
<protein>
    <submittedName>
        <fullName evidence="2">Uncharacterized protein</fullName>
    </submittedName>
</protein>
<keyword evidence="3" id="KW-1185">Reference proteome</keyword>
<gene>
    <name evidence="2" type="ORF">FB45DRAFT_1004806</name>
</gene>
<feature type="compositionally biased region" description="Basic and acidic residues" evidence="1">
    <location>
        <begin position="37"/>
        <end position="54"/>
    </location>
</feature>
<name>A0AAD7BQI9_9AGAR</name>
<feature type="compositionally biased region" description="Basic and acidic residues" evidence="1">
    <location>
        <begin position="1"/>
        <end position="12"/>
    </location>
</feature>
<evidence type="ECO:0000313" key="3">
    <source>
        <dbReference type="Proteomes" id="UP001221142"/>
    </source>
</evidence>
<evidence type="ECO:0000256" key="1">
    <source>
        <dbReference type="SAM" id="MobiDB-lite"/>
    </source>
</evidence>
<reference evidence="2" key="1">
    <citation type="submission" date="2023-03" db="EMBL/GenBank/DDBJ databases">
        <title>Massive genome expansion in bonnet fungi (Mycena s.s.) driven by repeated elements and novel gene families across ecological guilds.</title>
        <authorList>
            <consortium name="Lawrence Berkeley National Laboratory"/>
            <person name="Harder C.B."/>
            <person name="Miyauchi S."/>
            <person name="Viragh M."/>
            <person name="Kuo A."/>
            <person name="Thoen E."/>
            <person name="Andreopoulos B."/>
            <person name="Lu D."/>
            <person name="Skrede I."/>
            <person name="Drula E."/>
            <person name="Henrissat B."/>
            <person name="Morin E."/>
            <person name="Kohler A."/>
            <person name="Barry K."/>
            <person name="LaButti K."/>
            <person name="Morin E."/>
            <person name="Salamov A."/>
            <person name="Lipzen A."/>
            <person name="Mereny Z."/>
            <person name="Hegedus B."/>
            <person name="Baldrian P."/>
            <person name="Stursova M."/>
            <person name="Weitz H."/>
            <person name="Taylor A."/>
            <person name="Grigoriev I.V."/>
            <person name="Nagy L.G."/>
            <person name="Martin F."/>
            <person name="Kauserud H."/>
        </authorList>
    </citation>
    <scope>NUCLEOTIDE SEQUENCE</scope>
    <source>
        <strain evidence="2">9284</strain>
    </source>
</reference>
<comment type="caution">
    <text evidence="2">The sequence shown here is derived from an EMBL/GenBank/DDBJ whole genome shotgun (WGS) entry which is preliminary data.</text>
</comment>